<keyword evidence="12" id="KW-1185">Reference proteome</keyword>
<keyword evidence="3" id="KW-0597">Phosphoprotein</keyword>
<dbReference type="InterPro" id="IPR050640">
    <property type="entry name" value="Bact_2-comp_sensor_kinase"/>
</dbReference>
<keyword evidence="8 9" id="KW-0472">Membrane</keyword>
<keyword evidence="7 9" id="KW-1133">Transmembrane helix</keyword>
<keyword evidence="4" id="KW-0808">Transferase</keyword>
<dbReference type="Pfam" id="PF02518">
    <property type="entry name" value="HATPase_c"/>
    <property type="match status" value="1"/>
</dbReference>
<dbReference type="SMART" id="SM00387">
    <property type="entry name" value="HATPase_c"/>
    <property type="match status" value="1"/>
</dbReference>
<dbReference type="Gene3D" id="6.10.340.10">
    <property type="match status" value="1"/>
</dbReference>
<dbReference type="InterPro" id="IPR003660">
    <property type="entry name" value="HAMP_dom"/>
</dbReference>
<dbReference type="SMART" id="SM00304">
    <property type="entry name" value="HAMP"/>
    <property type="match status" value="1"/>
</dbReference>
<gene>
    <name evidence="11" type="ORF">L0M14_20320</name>
</gene>
<dbReference type="InterPro" id="IPR003594">
    <property type="entry name" value="HATPase_dom"/>
</dbReference>
<evidence type="ECO:0000256" key="4">
    <source>
        <dbReference type="ARBA" id="ARBA00022679"/>
    </source>
</evidence>
<proteinExistence type="predicted"/>
<feature type="transmembrane region" description="Helical" evidence="9">
    <location>
        <begin position="299"/>
        <end position="322"/>
    </location>
</feature>
<name>A0ABY3SDM0_9BACL</name>
<sequence>MMKLSTRIWPQKLKYRLTLAFLLLILLPFAFLNIYNYQKVETLVQRKISEQSLSRLDQIKRTLEDQMSIAFKTLIFLEQDSSLEEILKSPGEDILTDKSRVEEKFKSINNSFFLYNPSVYFTLLDLHGHVYTSYQPKAALDYNHLIAEKYYKDMLAGQAAYHWVSDDTNDVSPDVSKSAALVSLYALLKDHEVKPYAVARISIDFVQWFQSVLKNSQADQEYSMITGDGLLVAQPESEKKIPEPLIRQITSEQDDGYLIDKETDSVLVYSYMETLDWYIVNRIPLDVLFNEIQDLQRNYFATFILLTSAFIVLTFMISSTVTRPLSHLQVKMRNVVHKSLKTRLPEGKSKGEVLELTRAFNKMLDDMNDLIQRLKVEERQKEAVHFQMLLAQMNPHFLMNTLNTMKWIAIRNGQDEIAEISVSLGKLLETSLNSEIEMIHFRDEIELVKAYIYIQQMRYKQVFEVDYEYEPSIEFALVPKLSLQPIVENAIQHGISTLDRRKGNIRIHAYVLKKKLIVDIIDNGIGMEKAGQIASTRQRRGIGMANVRERLRLLFKEEGTLTVIAADEGTHIRMELPELISAPYEMP</sequence>
<organism evidence="11 12">
    <name type="scientific">Paenibacillus hexagrammi</name>
    <dbReference type="NCBI Taxonomy" id="2908839"/>
    <lineage>
        <taxon>Bacteria</taxon>
        <taxon>Bacillati</taxon>
        <taxon>Bacillota</taxon>
        <taxon>Bacilli</taxon>
        <taxon>Bacillales</taxon>
        <taxon>Paenibacillaceae</taxon>
        <taxon>Paenibacillus</taxon>
    </lineage>
</organism>
<evidence type="ECO:0000313" key="11">
    <source>
        <dbReference type="EMBL" id="UJF32063.1"/>
    </source>
</evidence>
<reference evidence="11 12" key="1">
    <citation type="journal article" date="2024" name="Int. J. Syst. Evol. Microbiol.">
        <title>Paenibacillus hexagrammi sp. nov., a novel bacterium isolated from the gut content of Hexagrammos agrammus.</title>
        <authorList>
            <person name="Jung H.K."/>
            <person name="Kim D.G."/>
            <person name="Zin H."/>
            <person name="Park J."/>
            <person name="Jung H."/>
            <person name="Kim Y.O."/>
            <person name="Kong H.J."/>
            <person name="Kim J.W."/>
            <person name="Kim Y.S."/>
        </authorList>
    </citation>
    <scope>NUCLEOTIDE SEQUENCE [LARGE SCALE GENOMIC DNA]</scope>
    <source>
        <strain evidence="11 12">YPD9-1</strain>
    </source>
</reference>
<evidence type="ECO:0000256" key="3">
    <source>
        <dbReference type="ARBA" id="ARBA00022553"/>
    </source>
</evidence>
<dbReference type="Gene3D" id="3.30.565.10">
    <property type="entry name" value="Histidine kinase-like ATPase, C-terminal domain"/>
    <property type="match status" value="1"/>
</dbReference>
<feature type="domain" description="HAMP" evidence="10">
    <location>
        <begin position="319"/>
        <end position="372"/>
    </location>
</feature>
<dbReference type="InterPro" id="IPR033479">
    <property type="entry name" value="dCache_1"/>
</dbReference>
<dbReference type="EMBL" id="CP090978">
    <property type="protein sequence ID" value="UJF32063.1"/>
    <property type="molecule type" value="Genomic_DNA"/>
</dbReference>
<evidence type="ECO:0000259" key="10">
    <source>
        <dbReference type="PROSITE" id="PS50885"/>
    </source>
</evidence>
<dbReference type="SUPFAM" id="SSF55874">
    <property type="entry name" value="ATPase domain of HSP90 chaperone/DNA topoisomerase II/histidine kinase"/>
    <property type="match status" value="1"/>
</dbReference>
<dbReference type="PANTHER" id="PTHR34220:SF7">
    <property type="entry name" value="SENSOR HISTIDINE KINASE YPDA"/>
    <property type="match status" value="1"/>
</dbReference>
<dbReference type="GO" id="GO:0016301">
    <property type="term" value="F:kinase activity"/>
    <property type="evidence" value="ECO:0007669"/>
    <property type="project" value="UniProtKB-KW"/>
</dbReference>
<evidence type="ECO:0000256" key="5">
    <source>
        <dbReference type="ARBA" id="ARBA00022692"/>
    </source>
</evidence>
<dbReference type="PANTHER" id="PTHR34220">
    <property type="entry name" value="SENSOR HISTIDINE KINASE YPDA"/>
    <property type="match status" value="1"/>
</dbReference>
<evidence type="ECO:0000256" key="7">
    <source>
        <dbReference type="ARBA" id="ARBA00022989"/>
    </source>
</evidence>
<keyword evidence="2" id="KW-1003">Cell membrane</keyword>
<evidence type="ECO:0000256" key="1">
    <source>
        <dbReference type="ARBA" id="ARBA00004651"/>
    </source>
</evidence>
<keyword evidence="6 11" id="KW-0418">Kinase</keyword>
<dbReference type="Pfam" id="PF06580">
    <property type="entry name" value="His_kinase"/>
    <property type="match status" value="1"/>
</dbReference>
<evidence type="ECO:0000256" key="6">
    <source>
        <dbReference type="ARBA" id="ARBA00022777"/>
    </source>
</evidence>
<dbReference type="SUPFAM" id="SSF158472">
    <property type="entry name" value="HAMP domain-like"/>
    <property type="match status" value="1"/>
</dbReference>
<dbReference type="Pfam" id="PF02743">
    <property type="entry name" value="dCache_1"/>
    <property type="match status" value="1"/>
</dbReference>
<dbReference type="InterPro" id="IPR036890">
    <property type="entry name" value="HATPase_C_sf"/>
</dbReference>
<comment type="subcellular location">
    <subcellularLocation>
        <location evidence="1">Cell membrane</location>
        <topology evidence="1">Multi-pass membrane protein</topology>
    </subcellularLocation>
</comment>
<dbReference type="CDD" id="cd06225">
    <property type="entry name" value="HAMP"/>
    <property type="match status" value="1"/>
</dbReference>
<evidence type="ECO:0000256" key="9">
    <source>
        <dbReference type="SAM" id="Phobius"/>
    </source>
</evidence>
<dbReference type="PROSITE" id="PS50885">
    <property type="entry name" value="HAMP"/>
    <property type="match status" value="1"/>
</dbReference>
<dbReference type="Pfam" id="PF00672">
    <property type="entry name" value="HAMP"/>
    <property type="match status" value="1"/>
</dbReference>
<dbReference type="RefSeq" id="WP_235118408.1">
    <property type="nucleotide sequence ID" value="NZ_CP090978.1"/>
</dbReference>
<accession>A0ABY3SDM0</accession>
<dbReference type="Proteomes" id="UP001649230">
    <property type="component" value="Chromosome"/>
</dbReference>
<evidence type="ECO:0000256" key="8">
    <source>
        <dbReference type="ARBA" id="ARBA00023136"/>
    </source>
</evidence>
<evidence type="ECO:0000313" key="12">
    <source>
        <dbReference type="Proteomes" id="UP001649230"/>
    </source>
</evidence>
<dbReference type="InterPro" id="IPR010559">
    <property type="entry name" value="Sig_transdc_His_kin_internal"/>
</dbReference>
<keyword evidence="5 9" id="KW-0812">Transmembrane</keyword>
<protein>
    <submittedName>
        <fullName evidence="11">Histidine kinase</fullName>
    </submittedName>
</protein>
<evidence type="ECO:0000256" key="2">
    <source>
        <dbReference type="ARBA" id="ARBA00022475"/>
    </source>
</evidence>